<dbReference type="InterPro" id="IPR012910">
    <property type="entry name" value="Plug_dom"/>
</dbReference>
<feature type="domain" description="TonB-dependent receptor plug" evidence="8">
    <location>
        <begin position="92"/>
        <end position="207"/>
    </location>
</feature>
<sequence length="954" mass="101845">MAIKAFRVRMLAGTIVGAAALCWTASPAAAQDSPVPIPADQQAAADANAAAQGTQPPAATSSDSDVPPGTTAQENGPDIVVTGSFLRNVRQEDRASPILSVGQEDLAKTGITSLADITRFIPQNVGSAGGIQDLAKGGGADSRDTRSANLRGLGSGATLVLLNGRRVVPIDGFVNLNSLTPEIAVSRLETVLDGASSTYGADAVAGVVNVITDTRFRGLKLSGQFTHIADSPAFNVGAMWGVGDGGFRSVTSIAYRNVDRLQNGERDVTNFFNPSAGAGANPGSFILYARPRTASGGDVIINGNNYSTLYDRFRNAAGQVTVVDPNCGSAETQSRYVPAANSPGFGLGSCQFSFQAQNPIRPASQSLLIHNDTTYEIADGHQLFAEISIYHQDAQRYGVPSFAQNRNGPTPPIVPAANPLNPFGVDVGFIGRAIGSQGFAGTLYKVQRDQVDQRHLVVGGRGTIGGGWNYEANATWSRGEVNSVDKDTDMRLFQAALNGFGGPNCNIRFNGAGSGAVPGQGNCLYLSPFAKDNLTQDPSLIFNIQTEEIANTVREFLIGEAVVNGTLVELAGNPLDVAVGVQYRQERQVARYSDLFQNGFGAFNGPFRNTDLKREVKSIFAEANYKPFEALNLNIAARYEDYGNFDTLAPKIAANLRPTDWLSIRGSASKAFQAPAIANSTDALISTNVANIIDPLDGSIVFRSLQQFGNPNLQPQKADVFNIGTTLLPVRQASISVDYWNYKYVNQIQLQNGQAVINADPRGPNVIRDSTGAAQSVIVTSYNAPSGTQTSGIDIAGRFELETGALTVGFRNNLSILLKYDVDTGTTVYDGVGKRNNYQTSPLTAAAAPRYRNVAGIDFSLGDHALTVDWRYASSIRDDYQQVLGAPEVARIGAWSVFDWQYAVRFGSDRRFEVAVGMTNAFDKEPPRAIYTGYLSTTSDPFGRQTYGRLTARF</sequence>
<evidence type="ECO:0000256" key="3">
    <source>
        <dbReference type="ARBA" id="ARBA00023237"/>
    </source>
</evidence>
<feature type="compositionally biased region" description="Low complexity" evidence="5">
    <location>
        <begin position="39"/>
        <end position="60"/>
    </location>
</feature>
<dbReference type="PANTHER" id="PTHR47234:SF2">
    <property type="entry name" value="TONB-DEPENDENT RECEPTOR"/>
    <property type="match status" value="1"/>
</dbReference>
<evidence type="ECO:0000256" key="5">
    <source>
        <dbReference type="SAM" id="MobiDB-lite"/>
    </source>
</evidence>
<feature type="region of interest" description="Disordered" evidence="5">
    <location>
        <begin position="30"/>
        <end position="77"/>
    </location>
</feature>
<evidence type="ECO:0000256" key="4">
    <source>
        <dbReference type="RuleBase" id="RU003357"/>
    </source>
</evidence>
<dbReference type="SUPFAM" id="SSF56935">
    <property type="entry name" value="Porins"/>
    <property type="match status" value="1"/>
</dbReference>
<dbReference type="EMBL" id="OBMI01000002">
    <property type="protein sequence ID" value="SOB86378.1"/>
    <property type="molecule type" value="Genomic_DNA"/>
</dbReference>
<dbReference type="OrthoDB" id="7051241at2"/>
<dbReference type="RefSeq" id="WP_097063413.1">
    <property type="nucleotide sequence ID" value="NZ_OBMI01000002.1"/>
</dbReference>
<evidence type="ECO:0000259" key="8">
    <source>
        <dbReference type="Pfam" id="PF07715"/>
    </source>
</evidence>
<organism evidence="9 10">
    <name type="scientific">Sphingomonas guangdongensis</name>
    <dbReference type="NCBI Taxonomy" id="1141890"/>
    <lineage>
        <taxon>Bacteria</taxon>
        <taxon>Pseudomonadati</taxon>
        <taxon>Pseudomonadota</taxon>
        <taxon>Alphaproteobacteria</taxon>
        <taxon>Sphingomonadales</taxon>
        <taxon>Sphingomonadaceae</taxon>
        <taxon>Sphingomonas</taxon>
    </lineage>
</organism>
<keyword evidence="4" id="KW-0798">TonB box</keyword>
<evidence type="ECO:0000313" key="10">
    <source>
        <dbReference type="Proteomes" id="UP000219494"/>
    </source>
</evidence>
<feature type="domain" description="TonB-dependent receptor-like beta-barrel" evidence="7">
    <location>
        <begin position="454"/>
        <end position="920"/>
    </location>
</feature>
<evidence type="ECO:0000259" key="7">
    <source>
        <dbReference type="Pfam" id="PF00593"/>
    </source>
</evidence>
<dbReference type="InterPro" id="IPR036942">
    <property type="entry name" value="Beta-barrel_TonB_sf"/>
</dbReference>
<comment type="similarity">
    <text evidence="4">Belongs to the TonB-dependent receptor family.</text>
</comment>
<dbReference type="GO" id="GO:0009279">
    <property type="term" value="C:cell outer membrane"/>
    <property type="evidence" value="ECO:0007669"/>
    <property type="project" value="UniProtKB-SubCell"/>
</dbReference>
<evidence type="ECO:0000256" key="6">
    <source>
        <dbReference type="SAM" id="SignalP"/>
    </source>
</evidence>
<keyword evidence="6" id="KW-0732">Signal</keyword>
<dbReference type="Pfam" id="PF07715">
    <property type="entry name" value="Plug"/>
    <property type="match status" value="1"/>
</dbReference>
<evidence type="ECO:0000256" key="2">
    <source>
        <dbReference type="ARBA" id="ARBA00023136"/>
    </source>
</evidence>
<evidence type="ECO:0000256" key="1">
    <source>
        <dbReference type="ARBA" id="ARBA00004442"/>
    </source>
</evidence>
<keyword evidence="10" id="KW-1185">Reference proteome</keyword>
<evidence type="ECO:0000313" key="9">
    <source>
        <dbReference type="EMBL" id="SOB86378.1"/>
    </source>
</evidence>
<dbReference type="Proteomes" id="UP000219494">
    <property type="component" value="Unassembled WGS sequence"/>
</dbReference>
<dbReference type="Gene3D" id="2.170.130.10">
    <property type="entry name" value="TonB-dependent receptor, plug domain"/>
    <property type="match status" value="1"/>
</dbReference>
<proteinExistence type="inferred from homology"/>
<name>A0A285QY24_9SPHN</name>
<accession>A0A285QY24</accession>
<dbReference type="Pfam" id="PF00593">
    <property type="entry name" value="TonB_dep_Rec_b-barrel"/>
    <property type="match status" value="1"/>
</dbReference>
<feature type="chain" id="PRO_5012605913" evidence="6">
    <location>
        <begin position="31"/>
        <end position="954"/>
    </location>
</feature>
<keyword evidence="2 4" id="KW-0472">Membrane</keyword>
<dbReference type="Gene3D" id="2.40.170.20">
    <property type="entry name" value="TonB-dependent receptor, beta-barrel domain"/>
    <property type="match status" value="1"/>
</dbReference>
<dbReference type="InterPro" id="IPR037066">
    <property type="entry name" value="Plug_dom_sf"/>
</dbReference>
<dbReference type="PANTHER" id="PTHR47234">
    <property type="match status" value="1"/>
</dbReference>
<gene>
    <name evidence="9" type="ORF">SAMN06297144_1483</name>
</gene>
<protein>
    <submittedName>
        <fullName evidence="9">Iron complex outermembrane recepter protein</fullName>
    </submittedName>
</protein>
<reference evidence="9 10" key="1">
    <citation type="submission" date="2017-07" db="EMBL/GenBank/DDBJ databases">
        <authorList>
            <person name="Sun Z.S."/>
            <person name="Albrecht U."/>
            <person name="Echele G."/>
            <person name="Lee C.C."/>
        </authorList>
    </citation>
    <scope>NUCLEOTIDE SEQUENCE [LARGE SCALE GENOMIC DNA]</scope>
    <source>
        <strain evidence="9 10">CGMCC 1.12672</strain>
    </source>
</reference>
<dbReference type="InterPro" id="IPR000531">
    <property type="entry name" value="Beta-barrel_TonB"/>
</dbReference>
<dbReference type="AlphaFoldDB" id="A0A285QY24"/>
<feature type="signal peptide" evidence="6">
    <location>
        <begin position="1"/>
        <end position="30"/>
    </location>
</feature>
<keyword evidence="3" id="KW-0998">Cell outer membrane</keyword>
<comment type="subcellular location">
    <subcellularLocation>
        <location evidence="1 4">Cell outer membrane</location>
    </subcellularLocation>
</comment>